<gene>
    <name evidence="10" type="ORF">E3P86_00351</name>
    <name evidence="9" type="ORF">E3P90_02388</name>
</gene>
<comment type="caution">
    <text evidence="10">The sequence shown here is derived from an EMBL/GenBank/DDBJ whole genome shotgun (WGS) entry which is preliminary data.</text>
</comment>
<dbReference type="CDD" id="cd01714">
    <property type="entry name" value="ETF_beta"/>
    <property type="match status" value="1"/>
</dbReference>
<reference evidence="11 12" key="1">
    <citation type="submission" date="2019-03" db="EMBL/GenBank/DDBJ databases">
        <title>Sequencing 23 genomes of Wallemia ichthyophaga.</title>
        <authorList>
            <person name="Gostincar C."/>
        </authorList>
    </citation>
    <scope>NUCLEOTIDE SEQUENCE [LARGE SCALE GENOMIC DNA]</scope>
    <source>
        <strain evidence="10 12">EXF-6200</strain>
        <strain evidence="9 11">EXF-8621</strain>
    </source>
</reference>
<dbReference type="SMART" id="SM00893">
    <property type="entry name" value="ETF"/>
    <property type="match status" value="1"/>
</dbReference>
<dbReference type="GO" id="GO:0005759">
    <property type="term" value="C:mitochondrial matrix"/>
    <property type="evidence" value="ECO:0007669"/>
    <property type="project" value="UniProtKB-SubCell"/>
</dbReference>
<evidence type="ECO:0000259" key="8">
    <source>
        <dbReference type="SMART" id="SM00893"/>
    </source>
</evidence>
<evidence type="ECO:0000256" key="1">
    <source>
        <dbReference type="ARBA" id="ARBA00004305"/>
    </source>
</evidence>
<accession>A0A4T0HZG2</accession>
<evidence type="ECO:0000313" key="9">
    <source>
        <dbReference type="EMBL" id="TIB11565.1"/>
    </source>
</evidence>
<evidence type="ECO:0000313" key="11">
    <source>
        <dbReference type="Proteomes" id="UP000306954"/>
    </source>
</evidence>
<dbReference type="PANTHER" id="PTHR21294">
    <property type="entry name" value="ELECTRON TRANSFER FLAVOPROTEIN BETA-SUBUNIT"/>
    <property type="match status" value="1"/>
</dbReference>
<keyword evidence="7" id="KW-0496">Mitochondrion</keyword>
<dbReference type="Proteomes" id="UP000306954">
    <property type="component" value="Unassembled WGS sequence"/>
</dbReference>
<proteinExistence type="inferred from homology"/>
<evidence type="ECO:0000313" key="12">
    <source>
        <dbReference type="Proteomes" id="UP000310689"/>
    </source>
</evidence>
<evidence type="ECO:0000256" key="2">
    <source>
        <dbReference type="ARBA" id="ARBA00007557"/>
    </source>
</evidence>
<dbReference type="PROSITE" id="PS01065">
    <property type="entry name" value="ETF_BETA"/>
    <property type="match status" value="1"/>
</dbReference>
<evidence type="ECO:0000256" key="3">
    <source>
        <dbReference type="ARBA" id="ARBA00022448"/>
    </source>
</evidence>
<dbReference type="Pfam" id="PF01012">
    <property type="entry name" value="ETF"/>
    <property type="match status" value="1"/>
</dbReference>
<organism evidence="10 12">
    <name type="scientific">Wallemia ichthyophaga</name>
    <dbReference type="NCBI Taxonomy" id="245174"/>
    <lineage>
        <taxon>Eukaryota</taxon>
        <taxon>Fungi</taxon>
        <taxon>Dikarya</taxon>
        <taxon>Basidiomycota</taxon>
        <taxon>Wallemiomycotina</taxon>
        <taxon>Wallemiomycetes</taxon>
        <taxon>Wallemiales</taxon>
        <taxon>Wallemiaceae</taxon>
        <taxon>Wallemia</taxon>
    </lineage>
</organism>
<comment type="cofactor">
    <cofactor evidence="7">
        <name>FAD</name>
        <dbReference type="ChEBI" id="CHEBI:57692"/>
    </cofactor>
    <text evidence="7">Binds 1 FAD per dimer.</text>
</comment>
<dbReference type="InterPro" id="IPR000049">
    <property type="entry name" value="ET-Flavoprotein_bsu_CS"/>
</dbReference>
<keyword evidence="3 7" id="KW-0813">Transport</keyword>
<sequence length="267" mass="29303">MFPTRANLLRASSRVDINVLVPIKRCIDYAVKVRVNPDGKGVDNTVKHSMNPFDEIAVEEAIRLREKNKDLVDSITAITVGPQKAQDTLRTALAMGADKAIHVQVGDQHNVEPLQVAKTLKHFINRDKFELVLMGKQAIDGDENATGQMLAGLLDCGQATFASSLQIADGKATVTREIDGGLETVQGNLPMIVTTDLRLNEPRYASLPNIMKAKKKPIESVKETELPFDLKNRLETVKVAEPAQRTGGQKVDSVDDVVQKMKEKGLI</sequence>
<comment type="subcellular location">
    <subcellularLocation>
        <location evidence="1 7">Mitochondrion matrix</location>
    </subcellularLocation>
</comment>
<dbReference type="EMBL" id="SPOF01000023">
    <property type="protein sequence ID" value="TIB11565.1"/>
    <property type="molecule type" value="Genomic_DNA"/>
</dbReference>
<dbReference type="OMA" id="EINQPRI"/>
<evidence type="ECO:0000256" key="7">
    <source>
        <dbReference type="PIRNR" id="PIRNR000090"/>
    </source>
</evidence>
<dbReference type="OrthoDB" id="276685at2759"/>
<comment type="cofactor">
    <cofactor evidence="7">
        <name>AMP</name>
        <dbReference type="ChEBI" id="CHEBI:456215"/>
    </cofactor>
    <text evidence="7">Binds 1 AMP per subunit.</text>
</comment>
<dbReference type="InterPro" id="IPR012255">
    <property type="entry name" value="ETF_b"/>
</dbReference>
<dbReference type="EMBL" id="SPOI01000007">
    <property type="protein sequence ID" value="TIB42531.1"/>
    <property type="molecule type" value="Genomic_DNA"/>
</dbReference>
<comment type="similarity">
    <text evidence="2 7">Belongs to the ETF beta-subunit/FixA family.</text>
</comment>
<evidence type="ECO:0000256" key="6">
    <source>
        <dbReference type="ARBA" id="ARBA00070315"/>
    </source>
</evidence>
<dbReference type="GO" id="GO:0009063">
    <property type="term" value="P:amino acid catabolic process"/>
    <property type="evidence" value="ECO:0007669"/>
    <property type="project" value="TreeGrafter"/>
</dbReference>
<evidence type="ECO:0000313" key="10">
    <source>
        <dbReference type="EMBL" id="TIB42531.1"/>
    </source>
</evidence>
<dbReference type="PANTHER" id="PTHR21294:SF8">
    <property type="entry name" value="ELECTRON TRANSFER FLAVOPROTEIN SUBUNIT BETA"/>
    <property type="match status" value="1"/>
</dbReference>
<keyword evidence="4 7" id="KW-0249">Electron transport</keyword>
<dbReference type="Gene3D" id="3.40.50.620">
    <property type="entry name" value="HUPs"/>
    <property type="match status" value="1"/>
</dbReference>
<dbReference type="SUPFAM" id="SSF52402">
    <property type="entry name" value="Adenine nucleotide alpha hydrolases-like"/>
    <property type="match status" value="1"/>
</dbReference>
<comment type="function">
    <text evidence="5 7">The electron transfer flavoprotein serves as a specific electron acceptor for several dehydrogenases, including five acyl-CoA dehydrogenases, glutaryl-CoA and sarcosine dehydrogenase. It transfers the electrons to the main mitochondrial respiratory chain via ETF-ubiquinone oxidoreductase (ETF dehydrogenase).</text>
</comment>
<feature type="domain" description="Electron transfer flavoprotein alpha/beta-subunit N-terminal" evidence="8">
    <location>
        <begin position="38"/>
        <end position="230"/>
    </location>
</feature>
<evidence type="ECO:0000256" key="5">
    <source>
        <dbReference type="ARBA" id="ARBA00025416"/>
    </source>
</evidence>
<dbReference type="PIRSF" id="PIRSF000090">
    <property type="entry name" value="Beta-ETF"/>
    <property type="match status" value="1"/>
</dbReference>
<dbReference type="GO" id="GO:0033539">
    <property type="term" value="P:fatty acid beta-oxidation using acyl-CoA dehydrogenase"/>
    <property type="evidence" value="ECO:0007669"/>
    <property type="project" value="TreeGrafter"/>
</dbReference>
<dbReference type="GO" id="GO:0009055">
    <property type="term" value="F:electron transfer activity"/>
    <property type="evidence" value="ECO:0007669"/>
    <property type="project" value="InterPro"/>
</dbReference>
<comment type="subunit">
    <text evidence="7">Heterodimer of an alpha and a beta subunit.</text>
</comment>
<dbReference type="Proteomes" id="UP000310689">
    <property type="component" value="Unassembled WGS sequence"/>
</dbReference>
<protein>
    <recommendedName>
        <fullName evidence="6 7">Probable electron transfer flavoprotein subunit beta</fullName>
    </recommendedName>
</protein>
<dbReference type="InterPro" id="IPR014730">
    <property type="entry name" value="ETF_a/b_N"/>
</dbReference>
<evidence type="ECO:0000256" key="4">
    <source>
        <dbReference type="ARBA" id="ARBA00022982"/>
    </source>
</evidence>
<dbReference type="AlphaFoldDB" id="A0A4T0HZG2"/>
<dbReference type="InterPro" id="IPR033948">
    <property type="entry name" value="ETF_beta_N"/>
</dbReference>
<name>A0A4T0HZG2_WALIC</name>
<dbReference type="FunFam" id="3.40.50.620:FF:000011">
    <property type="entry name" value="Electron transfer flavoprotein subunit beta"/>
    <property type="match status" value="1"/>
</dbReference>
<dbReference type="InterPro" id="IPR014729">
    <property type="entry name" value="Rossmann-like_a/b/a_fold"/>
</dbReference>